<dbReference type="AlphaFoldDB" id="X1KRI6"/>
<reference evidence="1" key="1">
    <citation type="journal article" date="2014" name="Front. Microbiol.">
        <title>High frequency of phylogenetically diverse reductive dehalogenase-homologous genes in deep subseafloor sedimentary metagenomes.</title>
        <authorList>
            <person name="Kawai M."/>
            <person name="Futagami T."/>
            <person name="Toyoda A."/>
            <person name="Takaki Y."/>
            <person name="Nishi S."/>
            <person name="Hori S."/>
            <person name="Arai W."/>
            <person name="Tsubouchi T."/>
            <person name="Morono Y."/>
            <person name="Uchiyama I."/>
            <person name="Ito T."/>
            <person name="Fujiyama A."/>
            <person name="Inagaki F."/>
            <person name="Takami H."/>
        </authorList>
    </citation>
    <scope>NUCLEOTIDE SEQUENCE</scope>
    <source>
        <strain evidence="1">Expedition CK06-06</strain>
    </source>
</reference>
<evidence type="ECO:0000313" key="1">
    <source>
        <dbReference type="EMBL" id="GAH96250.1"/>
    </source>
</evidence>
<protein>
    <submittedName>
        <fullName evidence="1">Uncharacterized protein</fullName>
    </submittedName>
</protein>
<gene>
    <name evidence="1" type="ORF">S03H2_69291</name>
</gene>
<sequence>TYNTWRGISTVKARTGPTKQNEDAQIALRALTALATAAWQALTDAQRSLWNHYADTHPDPDWTGNPQRLTGYNWFIRINVRRQLIDQGIEAAPPEDPCLLRLYALWGEYYPPMITFTWTAVPEPPADQYYVEIYHVGPHSAGA</sequence>
<comment type="caution">
    <text evidence="1">The sequence shown here is derived from an EMBL/GenBank/DDBJ whole genome shotgun (WGS) entry which is preliminary data.</text>
</comment>
<accession>X1KRI6</accession>
<feature type="non-terminal residue" evidence="1">
    <location>
        <position position="143"/>
    </location>
</feature>
<feature type="non-terminal residue" evidence="1">
    <location>
        <position position="1"/>
    </location>
</feature>
<dbReference type="EMBL" id="BARU01045752">
    <property type="protein sequence ID" value="GAH96250.1"/>
    <property type="molecule type" value="Genomic_DNA"/>
</dbReference>
<proteinExistence type="predicted"/>
<organism evidence="1">
    <name type="scientific">marine sediment metagenome</name>
    <dbReference type="NCBI Taxonomy" id="412755"/>
    <lineage>
        <taxon>unclassified sequences</taxon>
        <taxon>metagenomes</taxon>
        <taxon>ecological metagenomes</taxon>
    </lineage>
</organism>
<name>X1KRI6_9ZZZZ</name>